<dbReference type="AlphaFoldDB" id="A0A285NAZ4"/>
<keyword evidence="12 14" id="KW-0378">Hydrolase</keyword>
<protein>
    <recommendedName>
        <fullName evidence="7 14">Ribonuclease HII</fullName>
        <shortName evidence="14">RNase HII</shortName>
        <ecNumber evidence="6 14">3.1.26.4</ecNumber>
    </recommendedName>
</protein>
<evidence type="ECO:0000256" key="16">
    <source>
        <dbReference type="RuleBase" id="RU003515"/>
    </source>
</evidence>
<evidence type="ECO:0000256" key="2">
    <source>
        <dbReference type="ARBA" id="ARBA00001946"/>
    </source>
</evidence>
<comment type="catalytic activity">
    <reaction evidence="1 14 15 16">
        <text>Endonucleolytic cleavage to 5'-phosphomonoester.</text>
        <dbReference type="EC" id="3.1.26.4"/>
    </reaction>
</comment>
<evidence type="ECO:0000313" key="19">
    <source>
        <dbReference type="EMBL" id="SNZ06097.1"/>
    </source>
</evidence>
<evidence type="ECO:0000256" key="7">
    <source>
        <dbReference type="ARBA" id="ARBA00019179"/>
    </source>
</evidence>
<dbReference type="Pfam" id="PF01351">
    <property type="entry name" value="RNase_HII"/>
    <property type="match status" value="1"/>
</dbReference>
<reference evidence="19 20" key="1">
    <citation type="submission" date="2017-09" db="EMBL/GenBank/DDBJ databases">
        <authorList>
            <person name="Ehlers B."/>
            <person name="Leendertz F.H."/>
        </authorList>
    </citation>
    <scope>NUCLEOTIDE SEQUENCE [LARGE SCALE GENOMIC DNA]</scope>
    <source>
        <strain evidence="19 20">DSM 18289</strain>
    </source>
</reference>
<evidence type="ECO:0000256" key="9">
    <source>
        <dbReference type="ARBA" id="ARBA00022722"/>
    </source>
</evidence>
<evidence type="ECO:0000256" key="12">
    <source>
        <dbReference type="ARBA" id="ARBA00022801"/>
    </source>
</evidence>
<keyword evidence="13 14" id="KW-0464">Manganese</keyword>
<feature type="binding site" evidence="14 15">
    <location>
        <position position="141"/>
    </location>
    <ligand>
        <name>a divalent metal cation</name>
        <dbReference type="ChEBI" id="CHEBI:60240"/>
    </ligand>
</feature>
<feature type="binding site" evidence="14 15">
    <location>
        <position position="50"/>
    </location>
    <ligand>
        <name>a divalent metal cation</name>
        <dbReference type="ChEBI" id="CHEBI:60240"/>
    </ligand>
</feature>
<dbReference type="SUPFAM" id="SSF53098">
    <property type="entry name" value="Ribonuclease H-like"/>
    <property type="match status" value="1"/>
</dbReference>
<dbReference type="PROSITE" id="PS51975">
    <property type="entry name" value="RNASE_H_2"/>
    <property type="match status" value="1"/>
</dbReference>
<evidence type="ECO:0000256" key="8">
    <source>
        <dbReference type="ARBA" id="ARBA00022490"/>
    </source>
</evidence>
<name>A0A285NAZ4_9HYPH</name>
<evidence type="ECO:0000256" key="1">
    <source>
        <dbReference type="ARBA" id="ARBA00000077"/>
    </source>
</evidence>
<evidence type="ECO:0000256" key="6">
    <source>
        <dbReference type="ARBA" id="ARBA00012180"/>
    </source>
</evidence>
<dbReference type="InterPro" id="IPR024567">
    <property type="entry name" value="RNase_HII/HIII_dom"/>
</dbReference>
<dbReference type="NCBIfam" id="NF000594">
    <property type="entry name" value="PRK00015.1-1"/>
    <property type="match status" value="1"/>
</dbReference>
<evidence type="ECO:0000256" key="5">
    <source>
        <dbReference type="ARBA" id="ARBA00007383"/>
    </source>
</evidence>
<gene>
    <name evidence="14" type="primary">rnhB</name>
    <name evidence="19" type="ORF">SAMN06265368_0303</name>
</gene>
<dbReference type="GO" id="GO:0004523">
    <property type="term" value="F:RNA-DNA hybrid ribonuclease activity"/>
    <property type="evidence" value="ECO:0007669"/>
    <property type="project" value="UniProtKB-UniRule"/>
</dbReference>
<dbReference type="InterPro" id="IPR012337">
    <property type="entry name" value="RNaseH-like_sf"/>
</dbReference>
<feature type="region of interest" description="Disordered" evidence="17">
    <location>
        <begin position="1"/>
        <end position="37"/>
    </location>
</feature>
<comment type="subcellular location">
    <subcellularLocation>
        <location evidence="4 14">Cytoplasm</location>
    </subcellularLocation>
</comment>
<dbReference type="RefSeq" id="WP_097151640.1">
    <property type="nucleotide sequence ID" value="NZ_OBEL01000001.1"/>
</dbReference>
<dbReference type="PANTHER" id="PTHR10954:SF18">
    <property type="entry name" value="RIBONUCLEASE HII"/>
    <property type="match status" value="1"/>
</dbReference>
<dbReference type="EC" id="3.1.26.4" evidence="6 14"/>
<proteinExistence type="inferred from homology"/>
<organism evidence="19 20">
    <name type="scientific">Cohaesibacter gelatinilyticus</name>
    <dbReference type="NCBI Taxonomy" id="372072"/>
    <lineage>
        <taxon>Bacteria</taxon>
        <taxon>Pseudomonadati</taxon>
        <taxon>Pseudomonadota</taxon>
        <taxon>Alphaproteobacteria</taxon>
        <taxon>Hyphomicrobiales</taxon>
        <taxon>Cohaesibacteraceae</taxon>
    </lineage>
</organism>
<dbReference type="FunFam" id="3.30.420.10:FF:000006">
    <property type="entry name" value="Ribonuclease HII"/>
    <property type="match status" value="1"/>
</dbReference>
<evidence type="ECO:0000256" key="3">
    <source>
        <dbReference type="ARBA" id="ARBA00004065"/>
    </source>
</evidence>
<comment type="cofactor">
    <cofactor evidence="14 15">
        <name>Mn(2+)</name>
        <dbReference type="ChEBI" id="CHEBI:29035"/>
    </cofactor>
    <cofactor evidence="14 15">
        <name>Mg(2+)</name>
        <dbReference type="ChEBI" id="CHEBI:18420"/>
    </cofactor>
    <text evidence="14 15">Manganese or magnesium. Binds 1 divalent metal ion per monomer in the absence of substrate. May bind a second metal ion after substrate binding.</text>
</comment>
<dbReference type="NCBIfam" id="NF000595">
    <property type="entry name" value="PRK00015.1-3"/>
    <property type="match status" value="1"/>
</dbReference>
<dbReference type="HAMAP" id="MF_00052_B">
    <property type="entry name" value="RNase_HII_B"/>
    <property type="match status" value="1"/>
</dbReference>
<evidence type="ECO:0000259" key="18">
    <source>
        <dbReference type="PROSITE" id="PS51975"/>
    </source>
</evidence>
<dbReference type="GO" id="GO:0043137">
    <property type="term" value="P:DNA replication, removal of RNA primer"/>
    <property type="evidence" value="ECO:0007669"/>
    <property type="project" value="TreeGrafter"/>
</dbReference>
<dbReference type="GO" id="GO:0005737">
    <property type="term" value="C:cytoplasm"/>
    <property type="evidence" value="ECO:0007669"/>
    <property type="project" value="UniProtKB-SubCell"/>
</dbReference>
<accession>A0A285NAZ4</accession>
<evidence type="ECO:0000313" key="20">
    <source>
        <dbReference type="Proteomes" id="UP000219439"/>
    </source>
</evidence>
<keyword evidence="11 14" id="KW-0255">Endonuclease</keyword>
<evidence type="ECO:0000256" key="17">
    <source>
        <dbReference type="SAM" id="MobiDB-lite"/>
    </source>
</evidence>
<evidence type="ECO:0000256" key="15">
    <source>
        <dbReference type="PROSITE-ProRule" id="PRU01319"/>
    </source>
</evidence>
<dbReference type="OrthoDB" id="9803420at2"/>
<dbReference type="GO" id="GO:0006298">
    <property type="term" value="P:mismatch repair"/>
    <property type="evidence" value="ECO:0007669"/>
    <property type="project" value="TreeGrafter"/>
</dbReference>
<dbReference type="GO" id="GO:0030145">
    <property type="term" value="F:manganese ion binding"/>
    <property type="evidence" value="ECO:0007669"/>
    <property type="project" value="UniProtKB-UniRule"/>
</dbReference>
<feature type="domain" description="RNase H type-2" evidence="18">
    <location>
        <begin position="44"/>
        <end position="233"/>
    </location>
</feature>
<dbReference type="EMBL" id="OBEL01000001">
    <property type="protein sequence ID" value="SNZ06097.1"/>
    <property type="molecule type" value="Genomic_DNA"/>
</dbReference>
<dbReference type="InterPro" id="IPR036397">
    <property type="entry name" value="RNaseH_sf"/>
</dbReference>
<sequence length="233" mass="25197">MTKSEQPKHSKKSKSKARQSDLFFPNQDGPDASLEDHGFRLSGGPVAGIDEVGRGPLAGPVVVAAVILDRQNIPVGLNDSKKLSEKKRDALFEEICLSAHVAIASASAAQIDQMNIRAATLWSMSRALRGLAVQPSYGLFDGRDIPSDSPVRGEAVVKGDSRSVSIAAASIVAKVARDRMMKRLGLLYPGYGFEKHMGYGTKAHLEALDTLGPCPYHRFSFRPIYERSDTSSN</sequence>
<evidence type="ECO:0000256" key="4">
    <source>
        <dbReference type="ARBA" id="ARBA00004496"/>
    </source>
</evidence>
<keyword evidence="20" id="KW-1185">Reference proteome</keyword>
<evidence type="ECO:0000256" key="10">
    <source>
        <dbReference type="ARBA" id="ARBA00022723"/>
    </source>
</evidence>
<dbReference type="GO" id="GO:0032299">
    <property type="term" value="C:ribonuclease H2 complex"/>
    <property type="evidence" value="ECO:0007669"/>
    <property type="project" value="TreeGrafter"/>
</dbReference>
<comment type="cofactor">
    <cofactor evidence="2">
        <name>Mg(2+)</name>
        <dbReference type="ChEBI" id="CHEBI:18420"/>
    </cofactor>
</comment>
<comment type="similarity">
    <text evidence="5 14 16">Belongs to the RNase HII family.</text>
</comment>
<dbReference type="PANTHER" id="PTHR10954">
    <property type="entry name" value="RIBONUCLEASE H2 SUBUNIT A"/>
    <property type="match status" value="1"/>
</dbReference>
<dbReference type="Proteomes" id="UP000219439">
    <property type="component" value="Unassembled WGS sequence"/>
</dbReference>
<keyword evidence="10 14" id="KW-0479">Metal-binding</keyword>
<dbReference type="InterPro" id="IPR022898">
    <property type="entry name" value="RNase_HII"/>
</dbReference>
<keyword evidence="8 14" id="KW-0963">Cytoplasm</keyword>
<dbReference type="Gene3D" id="3.30.420.10">
    <property type="entry name" value="Ribonuclease H-like superfamily/Ribonuclease H"/>
    <property type="match status" value="1"/>
</dbReference>
<feature type="binding site" evidence="14 15">
    <location>
        <position position="51"/>
    </location>
    <ligand>
        <name>a divalent metal cation</name>
        <dbReference type="ChEBI" id="CHEBI:60240"/>
    </ligand>
</feature>
<comment type="function">
    <text evidence="3 14 16">Endonuclease that specifically degrades the RNA of RNA-DNA hybrids.</text>
</comment>
<evidence type="ECO:0000256" key="14">
    <source>
        <dbReference type="HAMAP-Rule" id="MF_00052"/>
    </source>
</evidence>
<dbReference type="CDD" id="cd07182">
    <property type="entry name" value="RNase_HII_bacteria_HII_like"/>
    <property type="match status" value="1"/>
</dbReference>
<dbReference type="GO" id="GO:0003723">
    <property type="term" value="F:RNA binding"/>
    <property type="evidence" value="ECO:0007669"/>
    <property type="project" value="UniProtKB-UniRule"/>
</dbReference>
<keyword evidence="9 14" id="KW-0540">Nuclease</keyword>
<dbReference type="InterPro" id="IPR001352">
    <property type="entry name" value="RNase_HII/HIII"/>
</dbReference>
<evidence type="ECO:0000256" key="11">
    <source>
        <dbReference type="ARBA" id="ARBA00022759"/>
    </source>
</evidence>
<evidence type="ECO:0000256" key="13">
    <source>
        <dbReference type="ARBA" id="ARBA00023211"/>
    </source>
</evidence>